<dbReference type="InterPro" id="IPR000477">
    <property type="entry name" value="RT_dom"/>
</dbReference>
<protein>
    <recommendedName>
        <fullName evidence="1">Reverse transcriptase domain-containing protein</fullName>
    </recommendedName>
</protein>
<dbReference type="PROSITE" id="PS50878">
    <property type="entry name" value="RT_POL"/>
    <property type="match status" value="1"/>
</dbReference>
<dbReference type="Proteomes" id="UP000324800">
    <property type="component" value="Unassembled WGS sequence"/>
</dbReference>
<dbReference type="Gene3D" id="3.30.70.270">
    <property type="match status" value="1"/>
</dbReference>
<dbReference type="InterPro" id="IPR052055">
    <property type="entry name" value="Hepadnavirus_pol/RT"/>
</dbReference>
<accession>A0A5J4U2T7</accession>
<dbReference type="Pfam" id="PF00078">
    <property type="entry name" value="RVT_1"/>
    <property type="match status" value="1"/>
</dbReference>
<dbReference type="EMBL" id="SNRW01021432">
    <property type="protein sequence ID" value="KAA6364619.1"/>
    <property type="molecule type" value="Genomic_DNA"/>
</dbReference>
<dbReference type="PANTHER" id="PTHR33050">
    <property type="entry name" value="REVERSE TRANSCRIPTASE DOMAIN-CONTAINING PROTEIN"/>
    <property type="match status" value="1"/>
</dbReference>
<dbReference type="PANTHER" id="PTHR33050:SF7">
    <property type="entry name" value="RIBONUCLEASE H"/>
    <property type="match status" value="1"/>
</dbReference>
<proteinExistence type="predicted"/>
<comment type="caution">
    <text evidence="2">The sequence shown here is derived from an EMBL/GenBank/DDBJ whole genome shotgun (WGS) entry which is preliminary data.</text>
</comment>
<dbReference type="InterPro" id="IPR043502">
    <property type="entry name" value="DNA/RNA_pol_sf"/>
</dbReference>
<gene>
    <name evidence="2" type="ORF">EZS28_039854</name>
</gene>
<name>A0A5J4U2T7_9EUKA</name>
<reference evidence="2 3" key="1">
    <citation type="submission" date="2019-03" db="EMBL/GenBank/DDBJ databases">
        <title>Single cell metagenomics reveals metabolic interactions within the superorganism composed of flagellate Streblomastix strix and complex community of Bacteroidetes bacteria on its surface.</title>
        <authorList>
            <person name="Treitli S.C."/>
            <person name="Kolisko M."/>
            <person name="Husnik F."/>
            <person name="Keeling P."/>
            <person name="Hampl V."/>
        </authorList>
    </citation>
    <scope>NUCLEOTIDE SEQUENCE [LARGE SCALE GENOMIC DNA]</scope>
    <source>
        <strain evidence="2">ST1C</strain>
    </source>
</reference>
<organism evidence="2 3">
    <name type="scientific">Streblomastix strix</name>
    <dbReference type="NCBI Taxonomy" id="222440"/>
    <lineage>
        <taxon>Eukaryota</taxon>
        <taxon>Metamonada</taxon>
        <taxon>Preaxostyla</taxon>
        <taxon>Oxymonadida</taxon>
        <taxon>Streblomastigidae</taxon>
        <taxon>Streblomastix</taxon>
    </lineage>
</organism>
<dbReference type="SUPFAM" id="SSF56672">
    <property type="entry name" value="DNA/RNA polymerases"/>
    <property type="match status" value="1"/>
</dbReference>
<sequence length="481" mass="56252">HLTNHGYSLDKQLLEAKYIGSQYQFSRCEAVRRESLAFDHAIDRNDAVRRESPAIDPQMKEIEQCIGSLQLLTLQQNLIKMEKQSVMNGQVIQQQQRLDMLEQKIKNSLNNQNIQNWNAERNINHDKMRHSFDSITAGILIMNKIEQENKQWEIAGKEELDITDTNPSQKMYKCQLNDLMTRCQKDNNIPIGGKLVNYIEKLKQINEDQMIMRGIKAYWKSFASPQILSQNCRIQTQHRSKESEVALSSIIQQELKEQVIEEVQMQDLKWINACFAILKQEKGKWRKITDCRILNSQLCSKYFVLEDMQILREILKLEDWILQIDIESTFPHITVDKEFRPYLVFTHQNRYYQYRAMCFGEKHAPLTFHKKPQPVIRIIREELGVRILAYCDDIIIIHADNEKLLSVSIFKDLFCISLKYGSERRSAQRIAAASRQLLQLRLPSYVAKHPLLVQLLAVLLLLGKFSHVKAVSPDLQAQEVE</sequence>
<dbReference type="Gene3D" id="3.10.10.10">
    <property type="entry name" value="HIV Type 1 Reverse Transcriptase, subunit A, domain 1"/>
    <property type="match status" value="1"/>
</dbReference>
<feature type="non-terminal residue" evidence="2">
    <location>
        <position position="1"/>
    </location>
</feature>
<feature type="domain" description="Reverse transcriptase" evidence="1">
    <location>
        <begin position="259"/>
        <end position="442"/>
    </location>
</feature>
<evidence type="ECO:0000259" key="1">
    <source>
        <dbReference type="PROSITE" id="PS50878"/>
    </source>
</evidence>
<dbReference type="AlphaFoldDB" id="A0A5J4U2T7"/>
<dbReference type="InterPro" id="IPR043128">
    <property type="entry name" value="Rev_trsase/Diguanyl_cyclase"/>
</dbReference>
<evidence type="ECO:0000313" key="3">
    <source>
        <dbReference type="Proteomes" id="UP000324800"/>
    </source>
</evidence>
<evidence type="ECO:0000313" key="2">
    <source>
        <dbReference type="EMBL" id="KAA6364619.1"/>
    </source>
</evidence>